<gene>
    <name evidence="1" type="ORF">H7E68_16865</name>
</gene>
<protein>
    <submittedName>
        <fullName evidence="1">Uncharacterized protein</fullName>
    </submittedName>
</protein>
<dbReference type="InterPro" id="IPR047907">
    <property type="entry name" value="CD1375-like"/>
</dbReference>
<reference evidence="1 2" key="1">
    <citation type="submission" date="2020-08" db="EMBL/GenBank/DDBJ databases">
        <title>Clostridia isolated from Swiss meat.</title>
        <authorList>
            <person name="Wambui J."/>
            <person name="Stevens M.J.A."/>
            <person name="Stephan R."/>
        </authorList>
    </citation>
    <scope>NUCLEOTIDE SEQUENCE [LARGE SCALE GENOMIC DNA]</scope>
    <source>
        <strain evidence="1 2">CM001</strain>
    </source>
</reference>
<evidence type="ECO:0000313" key="2">
    <source>
        <dbReference type="Proteomes" id="UP000585258"/>
    </source>
</evidence>
<sequence length="50" mass="5605">MKNYLITAYGYLVKVGVWDLEIIEGGTKKVVPENYRLAVAGYLAEQTVVQ</sequence>
<proteinExistence type="predicted"/>
<dbReference type="NCBIfam" id="NF040910">
    <property type="entry name" value="CD1375_fam"/>
    <property type="match status" value="1"/>
</dbReference>
<dbReference type="AlphaFoldDB" id="A0A7X0SHC8"/>
<dbReference type="EMBL" id="JACKWY010000013">
    <property type="protein sequence ID" value="MBB6716378.1"/>
    <property type="molecule type" value="Genomic_DNA"/>
</dbReference>
<dbReference type="RefSeq" id="WP_185165426.1">
    <property type="nucleotide sequence ID" value="NZ_JACKWY010000013.1"/>
</dbReference>
<comment type="caution">
    <text evidence="1">The sequence shown here is derived from an EMBL/GenBank/DDBJ whole genome shotgun (WGS) entry which is preliminary data.</text>
</comment>
<evidence type="ECO:0000313" key="1">
    <source>
        <dbReference type="EMBL" id="MBB6716378.1"/>
    </source>
</evidence>
<dbReference type="Proteomes" id="UP000585258">
    <property type="component" value="Unassembled WGS sequence"/>
</dbReference>
<organism evidence="1 2">
    <name type="scientific">Clostridium gasigenes</name>
    <dbReference type="NCBI Taxonomy" id="94869"/>
    <lineage>
        <taxon>Bacteria</taxon>
        <taxon>Bacillati</taxon>
        <taxon>Bacillota</taxon>
        <taxon>Clostridia</taxon>
        <taxon>Eubacteriales</taxon>
        <taxon>Clostridiaceae</taxon>
        <taxon>Clostridium</taxon>
    </lineage>
</organism>
<accession>A0A7X0SHC8</accession>
<name>A0A7X0SHC8_9CLOT</name>